<keyword evidence="2" id="KW-1185">Reference proteome</keyword>
<dbReference type="PIRSF" id="PIRSF020565">
    <property type="entry name" value="3Ho_Ac_ACP_DH_prd"/>
    <property type="match status" value="1"/>
</dbReference>
<evidence type="ECO:0000313" key="1">
    <source>
        <dbReference type="EMBL" id="UXY15997.1"/>
    </source>
</evidence>
<dbReference type="InterPro" id="IPR029069">
    <property type="entry name" value="HotDog_dom_sf"/>
</dbReference>
<dbReference type="InterPro" id="IPR016776">
    <property type="entry name" value="ApeP-like_dehydratase"/>
</dbReference>
<proteinExistence type="predicted"/>
<organism evidence="1 2">
    <name type="scientific">Chitiniphilus purpureus</name>
    <dbReference type="NCBI Taxonomy" id="2981137"/>
    <lineage>
        <taxon>Bacteria</taxon>
        <taxon>Pseudomonadati</taxon>
        <taxon>Pseudomonadota</taxon>
        <taxon>Betaproteobacteria</taxon>
        <taxon>Neisseriales</taxon>
        <taxon>Chitinibacteraceae</taxon>
        <taxon>Chitiniphilus</taxon>
    </lineage>
</organism>
<dbReference type="Pfam" id="PF22817">
    <property type="entry name" value="ApeP-like"/>
    <property type="match status" value="1"/>
</dbReference>
<dbReference type="SUPFAM" id="SSF54637">
    <property type="entry name" value="Thioesterase/thiol ester dehydrase-isomerase"/>
    <property type="match status" value="1"/>
</dbReference>
<dbReference type="EMBL" id="CP106753">
    <property type="protein sequence ID" value="UXY15997.1"/>
    <property type="molecule type" value="Genomic_DNA"/>
</dbReference>
<sequence>MKPALPPPADGWPAIAELVPHAAPMCLLDTVLAIGPDWIRTGLAIRKDGPFCNDGRVGAWVGIEYMAQSAAALAGWEARQQGAAVRPGFLVGARRYLIHQPWFHCGEVLRIEAVRESGTGDGGLALLHGRIEAADGRLLAESTLSVFQPDRPETGLTS</sequence>
<reference evidence="1" key="1">
    <citation type="submission" date="2022-10" db="EMBL/GenBank/DDBJ databases">
        <title>Chitiniphilus purpureus sp. nov., a novel chitin-degrading bacterium isolated from crawfish pond sediment.</title>
        <authorList>
            <person name="Li K."/>
        </authorList>
    </citation>
    <scope>NUCLEOTIDE SEQUENCE</scope>
    <source>
        <strain evidence="1">CD1</strain>
    </source>
</reference>
<evidence type="ECO:0000313" key="2">
    <source>
        <dbReference type="Proteomes" id="UP001061302"/>
    </source>
</evidence>
<evidence type="ECO:0008006" key="3">
    <source>
        <dbReference type="Google" id="ProtNLM"/>
    </source>
</evidence>
<gene>
    <name evidence="1" type="ORF">N8I74_02970</name>
</gene>
<name>A0ABY6DNR7_9NEIS</name>
<protein>
    <recommendedName>
        <fullName evidence="3">3-hydroxylacyl-ACP dehydratase</fullName>
    </recommendedName>
</protein>
<dbReference type="Gene3D" id="3.10.129.10">
    <property type="entry name" value="Hotdog Thioesterase"/>
    <property type="match status" value="1"/>
</dbReference>
<dbReference type="RefSeq" id="WP_263125434.1">
    <property type="nucleotide sequence ID" value="NZ_CP106753.1"/>
</dbReference>
<dbReference type="Proteomes" id="UP001061302">
    <property type="component" value="Chromosome"/>
</dbReference>
<accession>A0ABY6DNR7</accession>